<dbReference type="Proteomes" id="UP001595868">
    <property type="component" value="Unassembled WGS sequence"/>
</dbReference>
<protein>
    <recommendedName>
        <fullName evidence="3">HD domain-containing protein</fullName>
    </recommendedName>
</protein>
<comment type="caution">
    <text evidence="1">The sequence shown here is derived from an EMBL/GenBank/DDBJ whole genome shotgun (WGS) entry which is preliminary data.</text>
</comment>
<evidence type="ECO:0000313" key="2">
    <source>
        <dbReference type="Proteomes" id="UP001595868"/>
    </source>
</evidence>
<proteinExistence type="predicted"/>
<sequence length="147" mass="15978">MPLTLSHALGESGDPPLRQLSAQVADLLFELNAPPRLAAHLRTVYVAAAQLTAWIAGRNPSLAVDRRAVLFGAATHDIGRTVQVEEMSGPGSQHERASQQLRLAAGINPSLARFAATHASWRTGAVELNPERSRMQIRWRKGFHMSA</sequence>
<evidence type="ECO:0008006" key="3">
    <source>
        <dbReference type="Google" id="ProtNLM"/>
    </source>
</evidence>
<gene>
    <name evidence="1" type="ORF">ACFOX0_11055</name>
</gene>
<keyword evidence="2" id="KW-1185">Reference proteome</keyword>
<evidence type="ECO:0000313" key="1">
    <source>
        <dbReference type="EMBL" id="MFC4106472.1"/>
    </source>
</evidence>
<organism evidence="1 2">
    <name type="scientific">Micromonospora zhanjiangensis</name>
    <dbReference type="NCBI Taxonomy" id="1522057"/>
    <lineage>
        <taxon>Bacteria</taxon>
        <taxon>Bacillati</taxon>
        <taxon>Actinomycetota</taxon>
        <taxon>Actinomycetes</taxon>
        <taxon>Micromonosporales</taxon>
        <taxon>Micromonosporaceae</taxon>
        <taxon>Micromonospora</taxon>
    </lineage>
</organism>
<dbReference type="EMBL" id="JBHSBN010000006">
    <property type="protein sequence ID" value="MFC4106472.1"/>
    <property type="molecule type" value="Genomic_DNA"/>
</dbReference>
<reference evidence="2" key="1">
    <citation type="journal article" date="2019" name="Int. J. Syst. Evol. Microbiol.">
        <title>The Global Catalogue of Microorganisms (GCM) 10K type strain sequencing project: providing services to taxonomists for standard genome sequencing and annotation.</title>
        <authorList>
            <consortium name="The Broad Institute Genomics Platform"/>
            <consortium name="The Broad Institute Genome Sequencing Center for Infectious Disease"/>
            <person name="Wu L."/>
            <person name="Ma J."/>
        </authorList>
    </citation>
    <scope>NUCLEOTIDE SEQUENCE [LARGE SCALE GENOMIC DNA]</scope>
    <source>
        <strain evidence="2">2902at01</strain>
    </source>
</reference>
<dbReference type="RefSeq" id="WP_377544422.1">
    <property type="nucleotide sequence ID" value="NZ_JBHSBN010000006.1"/>
</dbReference>
<name>A0ABV8KKN0_9ACTN</name>
<accession>A0ABV8KKN0</accession>